<organism evidence="1 2">
    <name type="scientific">Haemaphysalis longicornis</name>
    <name type="common">Bush tick</name>
    <dbReference type="NCBI Taxonomy" id="44386"/>
    <lineage>
        <taxon>Eukaryota</taxon>
        <taxon>Metazoa</taxon>
        <taxon>Ecdysozoa</taxon>
        <taxon>Arthropoda</taxon>
        <taxon>Chelicerata</taxon>
        <taxon>Arachnida</taxon>
        <taxon>Acari</taxon>
        <taxon>Parasitiformes</taxon>
        <taxon>Ixodida</taxon>
        <taxon>Ixodoidea</taxon>
        <taxon>Ixodidae</taxon>
        <taxon>Haemaphysalinae</taxon>
        <taxon>Haemaphysalis</taxon>
    </lineage>
</organism>
<evidence type="ECO:0000313" key="2">
    <source>
        <dbReference type="Proteomes" id="UP000821853"/>
    </source>
</evidence>
<sequence>MERGLQKPPLMKQPMMSFLPLKLFWQVKSFYSTDVGGSMREPLGSQLGQLLTTSGREAYCGTYFALVEPRTVVFQGADCKEHVPLHEVLRVILQHSTTEFNTFPKEDGYMCSAFEGHSFRNRPYLPGDTNKGCLQLYSDEIRVCNPMGSKRGKQSDSGLFFIAEFPCEIRLGSFRRSPCATC</sequence>
<dbReference type="EMBL" id="JABSTR010000005">
    <property type="protein sequence ID" value="KAH9372046.1"/>
    <property type="molecule type" value="Genomic_DNA"/>
</dbReference>
<accession>A0A9J6G0R7</accession>
<dbReference type="AlphaFoldDB" id="A0A9J6G0R7"/>
<proteinExistence type="predicted"/>
<keyword evidence="2" id="KW-1185">Reference proteome</keyword>
<comment type="caution">
    <text evidence="1">The sequence shown here is derived from an EMBL/GenBank/DDBJ whole genome shotgun (WGS) entry which is preliminary data.</text>
</comment>
<protein>
    <submittedName>
        <fullName evidence="1">Uncharacterized protein</fullName>
    </submittedName>
</protein>
<gene>
    <name evidence="1" type="ORF">HPB48_020495</name>
</gene>
<dbReference type="VEuPathDB" id="VectorBase:HLOH_052618"/>
<name>A0A9J6G0R7_HAELO</name>
<dbReference type="OrthoDB" id="7699125at2759"/>
<dbReference type="Proteomes" id="UP000821853">
    <property type="component" value="Chromosome 3"/>
</dbReference>
<evidence type="ECO:0000313" key="1">
    <source>
        <dbReference type="EMBL" id="KAH9372046.1"/>
    </source>
</evidence>
<reference evidence="1 2" key="1">
    <citation type="journal article" date="2020" name="Cell">
        <title>Large-Scale Comparative Analyses of Tick Genomes Elucidate Their Genetic Diversity and Vector Capacities.</title>
        <authorList>
            <consortium name="Tick Genome and Microbiome Consortium (TIGMIC)"/>
            <person name="Jia N."/>
            <person name="Wang J."/>
            <person name="Shi W."/>
            <person name="Du L."/>
            <person name="Sun Y."/>
            <person name="Zhan W."/>
            <person name="Jiang J.F."/>
            <person name="Wang Q."/>
            <person name="Zhang B."/>
            <person name="Ji P."/>
            <person name="Bell-Sakyi L."/>
            <person name="Cui X.M."/>
            <person name="Yuan T.T."/>
            <person name="Jiang B.G."/>
            <person name="Yang W.F."/>
            <person name="Lam T.T."/>
            <person name="Chang Q.C."/>
            <person name="Ding S.J."/>
            <person name="Wang X.J."/>
            <person name="Zhu J.G."/>
            <person name="Ruan X.D."/>
            <person name="Zhao L."/>
            <person name="Wei J.T."/>
            <person name="Ye R.Z."/>
            <person name="Que T.C."/>
            <person name="Du C.H."/>
            <person name="Zhou Y.H."/>
            <person name="Cheng J.X."/>
            <person name="Dai P.F."/>
            <person name="Guo W.B."/>
            <person name="Han X.H."/>
            <person name="Huang E.J."/>
            <person name="Li L.F."/>
            <person name="Wei W."/>
            <person name="Gao Y.C."/>
            <person name="Liu J.Z."/>
            <person name="Shao H.Z."/>
            <person name="Wang X."/>
            <person name="Wang C.C."/>
            <person name="Yang T.C."/>
            <person name="Huo Q.B."/>
            <person name="Li W."/>
            <person name="Chen H.Y."/>
            <person name="Chen S.E."/>
            <person name="Zhou L.G."/>
            <person name="Ni X.B."/>
            <person name="Tian J.H."/>
            <person name="Sheng Y."/>
            <person name="Liu T."/>
            <person name="Pan Y.S."/>
            <person name="Xia L.Y."/>
            <person name="Li J."/>
            <person name="Zhao F."/>
            <person name="Cao W.C."/>
        </authorList>
    </citation>
    <scope>NUCLEOTIDE SEQUENCE [LARGE SCALE GENOMIC DNA]</scope>
    <source>
        <strain evidence="1">HaeL-2018</strain>
    </source>
</reference>